<dbReference type="InterPro" id="IPR000387">
    <property type="entry name" value="Tyr_Pase_dom"/>
</dbReference>
<keyword evidence="2 6" id="KW-0378">Hydrolase</keyword>
<comment type="catalytic activity">
    <reaction evidence="4 6">
        <text>O-phospho-L-seryl-[protein] + H2O = L-seryl-[protein] + phosphate</text>
        <dbReference type="Rhea" id="RHEA:20629"/>
        <dbReference type="Rhea" id="RHEA-COMP:9863"/>
        <dbReference type="Rhea" id="RHEA-COMP:11604"/>
        <dbReference type="ChEBI" id="CHEBI:15377"/>
        <dbReference type="ChEBI" id="CHEBI:29999"/>
        <dbReference type="ChEBI" id="CHEBI:43474"/>
        <dbReference type="ChEBI" id="CHEBI:83421"/>
        <dbReference type="EC" id="3.1.3.16"/>
    </reaction>
</comment>
<dbReference type="EC" id="3.1.3.48" evidence="6"/>
<comment type="catalytic activity">
    <reaction evidence="6">
        <text>O-phospho-L-tyrosyl-[protein] + H2O = L-tyrosyl-[protein] + phosphate</text>
        <dbReference type="Rhea" id="RHEA:10684"/>
        <dbReference type="Rhea" id="RHEA-COMP:10136"/>
        <dbReference type="Rhea" id="RHEA-COMP:20101"/>
        <dbReference type="ChEBI" id="CHEBI:15377"/>
        <dbReference type="ChEBI" id="CHEBI:43474"/>
        <dbReference type="ChEBI" id="CHEBI:46858"/>
        <dbReference type="ChEBI" id="CHEBI:61978"/>
        <dbReference type="EC" id="3.1.3.48"/>
    </reaction>
</comment>
<comment type="catalytic activity">
    <reaction evidence="5 6">
        <text>O-phospho-L-threonyl-[protein] + H2O = L-threonyl-[protein] + phosphate</text>
        <dbReference type="Rhea" id="RHEA:47004"/>
        <dbReference type="Rhea" id="RHEA-COMP:11060"/>
        <dbReference type="Rhea" id="RHEA-COMP:11605"/>
        <dbReference type="ChEBI" id="CHEBI:15377"/>
        <dbReference type="ChEBI" id="CHEBI:30013"/>
        <dbReference type="ChEBI" id="CHEBI:43474"/>
        <dbReference type="ChEBI" id="CHEBI:61977"/>
        <dbReference type="EC" id="3.1.3.16"/>
    </reaction>
</comment>
<evidence type="ECO:0000256" key="1">
    <source>
        <dbReference type="ARBA" id="ARBA00008601"/>
    </source>
</evidence>
<evidence type="ECO:0000256" key="3">
    <source>
        <dbReference type="ARBA" id="ARBA00022912"/>
    </source>
</evidence>
<dbReference type="PRINTS" id="PR01908">
    <property type="entry name" value="ADSPHPHTASE"/>
</dbReference>
<accession>A0ABM0GRN1</accession>
<sequence>MARSGDTSDTASLLSELGSILTAPANGMLMAPSRAYDEVWPGLYVGERSTAMNKAGLKHIGITHILNTAEGKGFGHVSTNEAYYKETGIVYKGIKASDVLGFNLKPFWQETGVFIHDALKENGKVMVHCVEGFSRSASTAIAYLMMYQDMTVQEATRTVRAKREIGPNSTFRKQLCELNREITLSRKDNVVTPSIEVNDATEL</sequence>
<evidence type="ECO:0000256" key="6">
    <source>
        <dbReference type="RuleBase" id="RU366038"/>
    </source>
</evidence>
<dbReference type="PANTHER" id="PTHR45682:SF1">
    <property type="entry name" value="DUAL SPECIFICITY PROTEIN PHOSPHATASE 3"/>
    <property type="match status" value="1"/>
</dbReference>
<evidence type="ECO:0000313" key="9">
    <source>
        <dbReference type="Proteomes" id="UP000694865"/>
    </source>
</evidence>
<organism evidence="9 10">
    <name type="scientific">Saccoglossus kowalevskii</name>
    <name type="common">Acorn worm</name>
    <dbReference type="NCBI Taxonomy" id="10224"/>
    <lineage>
        <taxon>Eukaryota</taxon>
        <taxon>Metazoa</taxon>
        <taxon>Hemichordata</taxon>
        <taxon>Enteropneusta</taxon>
        <taxon>Harrimaniidae</taxon>
        <taxon>Saccoglossus</taxon>
    </lineage>
</organism>
<dbReference type="RefSeq" id="XP_002735808.1">
    <property type="nucleotide sequence ID" value="XM_002735762.2"/>
</dbReference>
<keyword evidence="3 6" id="KW-0904">Protein phosphatase</keyword>
<dbReference type="EC" id="3.1.3.16" evidence="6"/>
<evidence type="ECO:0000256" key="4">
    <source>
        <dbReference type="ARBA" id="ARBA00047761"/>
    </source>
</evidence>
<gene>
    <name evidence="10" type="primary">LOC100368734</name>
</gene>
<evidence type="ECO:0000313" key="10">
    <source>
        <dbReference type="RefSeq" id="XP_002735808.1"/>
    </source>
</evidence>
<dbReference type="InterPro" id="IPR020422">
    <property type="entry name" value="TYR_PHOSPHATASE_DUAL_dom"/>
</dbReference>
<dbReference type="PANTHER" id="PTHR45682">
    <property type="entry name" value="AGAP008228-PA"/>
    <property type="match status" value="1"/>
</dbReference>
<dbReference type="PROSITE" id="PS00383">
    <property type="entry name" value="TYR_PHOSPHATASE_1"/>
    <property type="match status" value="1"/>
</dbReference>
<name>A0ABM0GRN1_SACKO</name>
<evidence type="ECO:0000259" key="8">
    <source>
        <dbReference type="PROSITE" id="PS50056"/>
    </source>
</evidence>
<comment type="function">
    <text evidence="6">Dual specificity phosphatase able to dephosphorylate phosphotyrosine, phosphoserine and phosphothreonine residues, with a preference for phosphotyrosine as a substrate.</text>
</comment>
<dbReference type="SMART" id="SM00195">
    <property type="entry name" value="DSPc"/>
    <property type="match status" value="1"/>
</dbReference>
<dbReference type="Gene3D" id="3.90.190.10">
    <property type="entry name" value="Protein tyrosine phosphatase superfamily"/>
    <property type="match status" value="1"/>
</dbReference>
<dbReference type="SUPFAM" id="SSF52799">
    <property type="entry name" value="(Phosphotyrosine protein) phosphatases II"/>
    <property type="match status" value="1"/>
</dbReference>
<dbReference type="Pfam" id="PF00782">
    <property type="entry name" value="DSPc"/>
    <property type="match status" value="1"/>
</dbReference>
<dbReference type="InterPro" id="IPR016130">
    <property type="entry name" value="Tyr_Pase_AS"/>
</dbReference>
<dbReference type="GeneID" id="100368734"/>
<feature type="domain" description="Tyrosine-protein phosphatase" evidence="7">
    <location>
        <begin position="35"/>
        <end position="184"/>
    </location>
</feature>
<dbReference type="CDD" id="cd14515">
    <property type="entry name" value="DUSP3-like"/>
    <property type="match status" value="1"/>
</dbReference>
<evidence type="ECO:0000259" key="7">
    <source>
        <dbReference type="PROSITE" id="PS50054"/>
    </source>
</evidence>
<feature type="domain" description="Tyrosine specific protein phosphatases" evidence="8">
    <location>
        <begin position="105"/>
        <end position="163"/>
    </location>
</feature>
<dbReference type="PROSITE" id="PS50056">
    <property type="entry name" value="TYR_PHOSPHATASE_2"/>
    <property type="match status" value="1"/>
</dbReference>
<reference evidence="10" key="1">
    <citation type="submission" date="2025-08" db="UniProtKB">
        <authorList>
            <consortium name="RefSeq"/>
        </authorList>
    </citation>
    <scope>IDENTIFICATION</scope>
    <source>
        <tissue evidence="10">Testes</tissue>
    </source>
</reference>
<keyword evidence="9" id="KW-1185">Reference proteome</keyword>
<comment type="similarity">
    <text evidence="1 6">Belongs to the protein-tyrosine phosphatase family. Non-receptor class dual specificity subfamily.</text>
</comment>
<dbReference type="Proteomes" id="UP000694865">
    <property type="component" value="Unplaced"/>
</dbReference>
<protein>
    <recommendedName>
        <fullName evidence="6">Dual specificity protein phosphatase</fullName>
        <ecNumber evidence="6">3.1.3.16</ecNumber>
        <ecNumber evidence="6">3.1.3.48</ecNumber>
    </recommendedName>
</protein>
<evidence type="ECO:0000256" key="2">
    <source>
        <dbReference type="ARBA" id="ARBA00022801"/>
    </source>
</evidence>
<evidence type="ECO:0000256" key="5">
    <source>
        <dbReference type="ARBA" id="ARBA00048336"/>
    </source>
</evidence>
<dbReference type="InterPro" id="IPR029021">
    <property type="entry name" value="Prot-tyrosine_phosphatase-like"/>
</dbReference>
<dbReference type="PROSITE" id="PS50054">
    <property type="entry name" value="TYR_PHOSPHATASE_DUAL"/>
    <property type="match status" value="1"/>
</dbReference>
<dbReference type="InterPro" id="IPR020405">
    <property type="entry name" value="Atypical_DUSP_subfamA"/>
</dbReference>
<dbReference type="PRINTS" id="PR01909">
    <property type="entry name" value="ADSPHPHTASEA"/>
</dbReference>
<proteinExistence type="inferred from homology"/>
<dbReference type="InterPro" id="IPR000340">
    <property type="entry name" value="Dual-sp_phosphatase_cat-dom"/>
</dbReference>